<dbReference type="Proteomes" id="UP001165960">
    <property type="component" value="Unassembled WGS sequence"/>
</dbReference>
<protein>
    <submittedName>
        <fullName evidence="1">Uncharacterized protein</fullName>
    </submittedName>
</protein>
<organism evidence="1 2">
    <name type="scientific">Entomophthora muscae</name>
    <dbReference type="NCBI Taxonomy" id="34485"/>
    <lineage>
        <taxon>Eukaryota</taxon>
        <taxon>Fungi</taxon>
        <taxon>Fungi incertae sedis</taxon>
        <taxon>Zoopagomycota</taxon>
        <taxon>Entomophthoromycotina</taxon>
        <taxon>Entomophthoromycetes</taxon>
        <taxon>Entomophthorales</taxon>
        <taxon>Entomophthoraceae</taxon>
        <taxon>Entomophthora</taxon>
    </lineage>
</organism>
<name>A0ACC2RRR6_9FUNG</name>
<dbReference type="EMBL" id="QTSX02006622">
    <property type="protein sequence ID" value="KAJ9052690.1"/>
    <property type="molecule type" value="Genomic_DNA"/>
</dbReference>
<comment type="caution">
    <text evidence="1">The sequence shown here is derived from an EMBL/GenBank/DDBJ whole genome shotgun (WGS) entry which is preliminary data.</text>
</comment>
<sequence length="185" mass="20063">MSALHFSRTITRQALFKCRGFHWSSIQQIKVGETAPSATVMLKSPGETTTILEHFKRFNKAILISVPGAFTPSCTSTHVPSFVKLSEELKAKGVDEVACISVNDTFVMSAWGEKLQVEGKVTLLSDPSAEASKALGLAFDIPPLGGTRAKRAVIIFKNGVAEKVIEEPDNTTLTITHADHVIKEL</sequence>
<gene>
    <name evidence="1" type="ORF">DSO57_1031836</name>
</gene>
<keyword evidence="2" id="KW-1185">Reference proteome</keyword>
<proteinExistence type="predicted"/>
<evidence type="ECO:0000313" key="1">
    <source>
        <dbReference type="EMBL" id="KAJ9052690.1"/>
    </source>
</evidence>
<accession>A0ACC2RRR6</accession>
<reference evidence="1" key="1">
    <citation type="submission" date="2022-04" db="EMBL/GenBank/DDBJ databases">
        <title>Genome of the entomopathogenic fungus Entomophthora muscae.</title>
        <authorList>
            <person name="Elya C."/>
            <person name="Lovett B.R."/>
            <person name="Lee E."/>
            <person name="Macias A.M."/>
            <person name="Hajek A.E."/>
            <person name="De Bivort B.L."/>
            <person name="Kasson M.T."/>
            <person name="De Fine Licht H.H."/>
            <person name="Stajich J.E."/>
        </authorList>
    </citation>
    <scope>NUCLEOTIDE SEQUENCE</scope>
    <source>
        <strain evidence="1">Berkeley</strain>
    </source>
</reference>
<evidence type="ECO:0000313" key="2">
    <source>
        <dbReference type="Proteomes" id="UP001165960"/>
    </source>
</evidence>